<dbReference type="EMBL" id="BMMZ01000012">
    <property type="protein sequence ID" value="GGL76817.1"/>
    <property type="molecule type" value="Genomic_DNA"/>
</dbReference>
<dbReference type="GO" id="GO:0005576">
    <property type="term" value="C:extracellular region"/>
    <property type="evidence" value="ECO:0007669"/>
    <property type="project" value="UniProtKB-SubCell"/>
</dbReference>
<reference evidence="5" key="1">
    <citation type="journal article" date="2014" name="Int. J. Syst. Evol. Microbiol.">
        <title>Complete genome sequence of Corynebacterium casei LMG S-19264T (=DSM 44701T), isolated from a smear-ripened cheese.</title>
        <authorList>
            <consortium name="US DOE Joint Genome Institute (JGI-PGF)"/>
            <person name="Walter F."/>
            <person name="Albersmeier A."/>
            <person name="Kalinowski J."/>
            <person name="Ruckert C."/>
        </authorList>
    </citation>
    <scope>NUCLEOTIDE SEQUENCE</scope>
    <source>
        <strain evidence="5">CGMCC 4.7306</strain>
    </source>
</reference>
<dbReference type="Proteomes" id="UP000613840">
    <property type="component" value="Unassembled WGS sequence"/>
</dbReference>
<dbReference type="SUPFAM" id="SSF51126">
    <property type="entry name" value="Pectin lyase-like"/>
    <property type="match status" value="2"/>
</dbReference>
<feature type="signal peptide" evidence="4">
    <location>
        <begin position="1"/>
        <end position="29"/>
    </location>
</feature>
<keyword evidence="2" id="KW-0964">Secreted</keyword>
<evidence type="ECO:0000256" key="1">
    <source>
        <dbReference type="ARBA" id="ARBA00004613"/>
    </source>
</evidence>
<keyword evidence="3 4" id="KW-0732">Signal</keyword>
<keyword evidence="6" id="KW-1185">Reference proteome</keyword>
<dbReference type="InterPro" id="IPR006626">
    <property type="entry name" value="PbH1"/>
</dbReference>
<protein>
    <recommendedName>
        <fullName evidence="7">Right handed beta helix region</fullName>
    </recommendedName>
</protein>
<dbReference type="RefSeq" id="WP_188897037.1">
    <property type="nucleotide sequence ID" value="NZ_BMMZ01000012.1"/>
</dbReference>
<dbReference type="InterPro" id="IPR052052">
    <property type="entry name" value="Polysaccharide_Lyase_9"/>
</dbReference>
<dbReference type="InterPro" id="IPR012334">
    <property type="entry name" value="Pectin_lyas_fold"/>
</dbReference>
<evidence type="ECO:0000256" key="3">
    <source>
        <dbReference type="ARBA" id="ARBA00022729"/>
    </source>
</evidence>
<feature type="chain" id="PRO_5038446818" description="Right handed beta helix region" evidence="4">
    <location>
        <begin position="30"/>
        <end position="481"/>
    </location>
</feature>
<evidence type="ECO:0000313" key="5">
    <source>
        <dbReference type="EMBL" id="GGL76817.1"/>
    </source>
</evidence>
<organism evidence="5 6">
    <name type="scientific">Microlunatus endophyticus</name>
    <dbReference type="NCBI Taxonomy" id="1716077"/>
    <lineage>
        <taxon>Bacteria</taxon>
        <taxon>Bacillati</taxon>
        <taxon>Actinomycetota</taxon>
        <taxon>Actinomycetes</taxon>
        <taxon>Propionibacteriales</taxon>
        <taxon>Propionibacteriaceae</taxon>
        <taxon>Microlunatus</taxon>
    </lineage>
</organism>
<evidence type="ECO:0008006" key="7">
    <source>
        <dbReference type="Google" id="ProtNLM"/>
    </source>
</evidence>
<accession>A0A917SH03</accession>
<comment type="caution">
    <text evidence="5">The sequence shown here is derived from an EMBL/GenBank/DDBJ whole genome shotgun (WGS) entry which is preliminary data.</text>
</comment>
<dbReference type="PANTHER" id="PTHR40088:SF2">
    <property type="entry name" value="SECRETED SUGAR HYDROLASE"/>
    <property type="match status" value="1"/>
</dbReference>
<proteinExistence type="predicted"/>
<evidence type="ECO:0000256" key="2">
    <source>
        <dbReference type="ARBA" id="ARBA00022525"/>
    </source>
</evidence>
<evidence type="ECO:0000256" key="4">
    <source>
        <dbReference type="SAM" id="SignalP"/>
    </source>
</evidence>
<dbReference type="PANTHER" id="PTHR40088">
    <property type="entry name" value="PECTATE LYASE (EUROFUNG)"/>
    <property type="match status" value="1"/>
</dbReference>
<dbReference type="Gene3D" id="2.160.20.10">
    <property type="entry name" value="Single-stranded right-handed beta-helix, Pectin lyase-like"/>
    <property type="match status" value="1"/>
</dbReference>
<dbReference type="InterPro" id="IPR006311">
    <property type="entry name" value="TAT_signal"/>
</dbReference>
<gene>
    <name evidence="5" type="primary">ywoF</name>
    <name evidence="5" type="ORF">GCM10011575_38700</name>
</gene>
<comment type="subcellular location">
    <subcellularLocation>
        <location evidence="1">Secreted</location>
    </subcellularLocation>
</comment>
<dbReference type="PROSITE" id="PS51318">
    <property type="entry name" value="TAT"/>
    <property type="match status" value="1"/>
</dbReference>
<dbReference type="InterPro" id="IPR011050">
    <property type="entry name" value="Pectin_lyase_fold/virulence"/>
</dbReference>
<evidence type="ECO:0000313" key="6">
    <source>
        <dbReference type="Proteomes" id="UP000613840"/>
    </source>
</evidence>
<name>A0A917SH03_9ACTN</name>
<reference evidence="5" key="2">
    <citation type="submission" date="2020-09" db="EMBL/GenBank/DDBJ databases">
        <authorList>
            <person name="Sun Q."/>
            <person name="Zhou Y."/>
        </authorList>
    </citation>
    <scope>NUCLEOTIDE SEQUENCE</scope>
    <source>
        <strain evidence="5">CGMCC 4.7306</strain>
    </source>
</reference>
<sequence length="481" mass="51543">MQKRETPPRPARRMVVGVALAALALSVLGATTPKSTAAPMRHRSVHTLIVAPDGSDSGAGTVGDPLRTIQAAVNRLEHGGLVELRGGTYHQRVQLSGTSHLTIRPYGKEHPVLSGAGLTVPADRSAMIDIENSSDVTVTGLDITGYRTTQLDHMPIGIYLHGHDSVVSIAGNHVHDLGNDNPTLGSFDINAHGIAAYGDDPRRPIRNLRISGNVVDNLHLGASESVVVNGNVTDWQITGNRIHDNNNIGIDAIGYEPTLSGKYRYTQVNRARHGLIANNIVRRIRSQGNPAYWEDGSWCNCADGIYVDGGAHITIQHNIVTGSDIGIEVAAENAKGQADHVAVRHNQISGSLFTGLTTGGYCNGADDCGGVETGKSLHNTFEYNTLRDNNQLDDGSPELLVQYHAHHDVFAHNTITATNSDHVVYGTVPDSDSGGNRSDHNRFRAIGGSPSTAQFGWNGQTYSGFAAYRSATGQDRHSRFF</sequence>
<dbReference type="GO" id="GO:0016837">
    <property type="term" value="F:carbon-oxygen lyase activity, acting on polysaccharides"/>
    <property type="evidence" value="ECO:0007669"/>
    <property type="project" value="TreeGrafter"/>
</dbReference>
<dbReference type="SMART" id="SM00710">
    <property type="entry name" value="PbH1"/>
    <property type="match status" value="8"/>
</dbReference>
<dbReference type="AlphaFoldDB" id="A0A917SH03"/>